<dbReference type="AlphaFoldDB" id="A0A328B9S2"/>
<dbReference type="EMBL" id="QHKM01000007">
    <property type="protein sequence ID" value="RAK64072.1"/>
    <property type="molecule type" value="Genomic_DNA"/>
</dbReference>
<evidence type="ECO:0000256" key="5">
    <source>
        <dbReference type="ARBA" id="ARBA00022692"/>
    </source>
</evidence>
<feature type="compositionally biased region" description="Low complexity" evidence="8">
    <location>
        <begin position="316"/>
        <end position="330"/>
    </location>
</feature>
<dbReference type="GO" id="GO:0009279">
    <property type="term" value="C:cell outer membrane"/>
    <property type="evidence" value="ECO:0007669"/>
    <property type="project" value="UniProtKB-SubCell"/>
</dbReference>
<evidence type="ECO:0000256" key="3">
    <source>
        <dbReference type="ARBA" id="ARBA00022448"/>
    </source>
</evidence>
<dbReference type="RefSeq" id="WP_111479793.1">
    <property type="nucleotide sequence ID" value="NZ_QHKM01000007.1"/>
</dbReference>
<keyword evidence="3" id="KW-0813">Transport</keyword>
<evidence type="ECO:0000256" key="6">
    <source>
        <dbReference type="ARBA" id="ARBA00023136"/>
    </source>
</evidence>
<keyword evidence="9" id="KW-0732">Signal</keyword>
<reference evidence="11" key="1">
    <citation type="submission" date="2018-05" db="EMBL/GenBank/DDBJ databases">
        <authorList>
            <person name="Nie L."/>
        </authorList>
    </citation>
    <scope>NUCLEOTIDE SEQUENCE [LARGE SCALE GENOMIC DNA]</scope>
    <source>
        <strain evidence="11">NL</strain>
    </source>
</reference>
<dbReference type="OrthoDB" id="367883at2"/>
<dbReference type="PANTHER" id="PTHR30026">
    <property type="entry name" value="OUTER MEMBRANE PROTEIN TOLC"/>
    <property type="match status" value="1"/>
</dbReference>
<dbReference type="SUPFAM" id="SSF56954">
    <property type="entry name" value="Outer membrane efflux proteins (OEP)"/>
    <property type="match status" value="1"/>
</dbReference>
<keyword evidence="4" id="KW-1134">Transmembrane beta strand</keyword>
<evidence type="ECO:0000313" key="11">
    <source>
        <dbReference type="Proteomes" id="UP000248553"/>
    </source>
</evidence>
<dbReference type="GO" id="GO:0015288">
    <property type="term" value="F:porin activity"/>
    <property type="evidence" value="ECO:0007669"/>
    <property type="project" value="TreeGrafter"/>
</dbReference>
<dbReference type="GO" id="GO:0015562">
    <property type="term" value="F:efflux transmembrane transporter activity"/>
    <property type="evidence" value="ECO:0007669"/>
    <property type="project" value="InterPro"/>
</dbReference>
<comment type="caution">
    <text evidence="10">The sequence shown here is derived from an EMBL/GenBank/DDBJ whole genome shotgun (WGS) entry which is preliminary data.</text>
</comment>
<keyword evidence="5" id="KW-0812">Transmembrane</keyword>
<dbReference type="Gene3D" id="1.20.1600.10">
    <property type="entry name" value="Outer membrane efflux proteins (OEP)"/>
    <property type="match status" value="1"/>
</dbReference>
<comment type="similarity">
    <text evidence="2">Belongs to the outer membrane factor (OMF) (TC 1.B.17) family.</text>
</comment>
<feature type="chain" id="PRO_5016238125" evidence="9">
    <location>
        <begin position="25"/>
        <end position="558"/>
    </location>
</feature>
<evidence type="ECO:0000256" key="4">
    <source>
        <dbReference type="ARBA" id="ARBA00022452"/>
    </source>
</evidence>
<dbReference type="PANTHER" id="PTHR30026:SF21">
    <property type="entry name" value="SLR1270 PROTEIN"/>
    <property type="match status" value="1"/>
</dbReference>
<gene>
    <name evidence="10" type="ORF">DLM85_19205</name>
</gene>
<dbReference type="InterPro" id="IPR051906">
    <property type="entry name" value="TolC-like"/>
</dbReference>
<organism evidence="10 11">
    <name type="scientific">Hymenobacter edaphi</name>
    <dbReference type="NCBI Taxonomy" id="2211146"/>
    <lineage>
        <taxon>Bacteria</taxon>
        <taxon>Pseudomonadati</taxon>
        <taxon>Bacteroidota</taxon>
        <taxon>Cytophagia</taxon>
        <taxon>Cytophagales</taxon>
        <taxon>Hymenobacteraceae</taxon>
        <taxon>Hymenobacter</taxon>
    </lineage>
</organism>
<accession>A0A328B9S2</accession>
<dbReference type="Pfam" id="PF02321">
    <property type="entry name" value="OEP"/>
    <property type="match status" value="1"/>
</dbReference>
<evidence type="ECO:0000313" key="10">
    <source>
        <dbReference type="EMBL" id="RAK64072.1"/>
    </source>
</evidence>
<protein>
    <submittedName>
        <fullName evidence="10">TolC family protein</fullName>
    </submittedName>
</protein>
<dbReference type="GO" id="GO:1990281">
    <property type="term" value="C:efflux pump complex"/>
    <property type="evidence" value="ECO:0007669"/>
    <property type="project" value="TreeGrafter"/>
</dbReference>
<evidence type="ECO:0000256" key="7">
    <source>
        <dbReference type="ARBA" id="ARBA00023237"/>
    </source>
</evidence>
<feature type="region of interest" description="Disordered" evidence="8">
    <location>
        <begin position="308"/>
        <end position="343"/>
    </location>
</feature>
<keyword evidence="11" id="KW-1185">Reference proteome</keyword>
<evidence type="ECO:0000256" key="8">
    <source>
        <dbReference type="SAM" id="MobiDB-lite"/>
    </source>
</evidence>
<comment type="subcellular location">
    <subcellularLocation>
        <location evidence="1">Cell outer membrane</location>
    </subcellularLocation>
</comment>
<evidence type="ECO:0000256" key="1">
    <source>
        <dbReference type="ARBA" id="ARBA00004442"/>
    </source>
</evidence>
<dbReference type="InterPro" id="IPR003423">
    <property type="entry name" value="OMP_efflux"/>
</dbReference>
<evidence type="ECO:0000256" key="9">
    <source>
        <dbReference type="SAM" id="SignalP"/>
    </source>
</evidence>
<evidence type="ECO:0000256" key="2">
    <source>
        <dbReference type="ARBA" id="ARBA00007613"/>
    </source>
</evidence>
<name>A0A328B9S2_9BACT</name>
<feature type="signal peptide" evidence="9">
    <location>
        <begin position="1"/>
        <end position="24"/>
    </location>
</feature>
<dbReference type="Proteomes" id="UP000248553">
    <property type="component" value="Unassembled WGS sequence"/>
</dbReference>
<proteinExistence type="inferred from homology"/>
<keyword evidence="6" id="KW-0472">Membrane</keyword>
<keyword evidence="7" id="KW-0998">Cell outer membrane</keyword>
<sequence length="558" mass="60125">MNKAFRLLLLLAALGFLGLHELLAQTPAPGQAPVASGAPMSLSLSQAVDFALKNKSSLMATRLGEQTAHARVGEIRSAGLPQVNVAANLADNFKLQKSLVDVGAFGGSTATQLTSADVTAAQGGQNVNLSQVQVERTPVPPQAIAFGLRHAGNTSASVSQLLFDGSYLIGLKAAKVYEDLAKKQTQQAEIDVVEQVQKAYYSTLVARARLELLARNVQRLDTLLYQTNATYKEGFVEKLDVDRLRVQRNNLVVEQQKAQRLTELSVALLKFQMGLPQEQPVVLTDQLDGALVDANSLRQRLGAANFNTGSGDRSLGGVPTAPAPTGGNAAEQARQDQQSALSGARPSQAAAAFNYNNRIEFTTLETQQALAGLDLANRRAGAYPRLVATAAYGFNGSANGLGNLFAFRGPNSVDGNGFPNQNWFGFGNVGLSLQIPVFDGFRRKYQVQQARIQQQTIERGFETLRQSIDLQDAQSRTTLTNALDVLDNQKANLELATDVARVSRIKFQEGVGSNLEVITAETDLRSAQTNYYAALYDVLVAKVDRDKATGELFNQTKK</sequence>